<dbReference type="OrthoDB" id="207120at2759"/>
<feature type="compositionally biased region" description="Polar residues" evidence="1">
    <location>
        <begin position="33"/>
        <end position="44"/>
    </location>
</feature>
<dbReference type="STRING" id="1314776.A0A165XDF1"/>
<organism evidence="3 4">
    <name type="scientific">Sistotremastrum suecicum HHB10207 ss-3</name>
    <dbReference type="NCBI Taxonomy" id="1314776"/>
    <lineage>
        <taxon>Eukaryota</taxon>
        <taxon>Fungi</taxon>
        <taxon>Dikarya</taxon>
        <taxon>Basidiomycota</taxon>
        <taxon>Agaricomycotina</taxon>
        <taxon>Agaricomycetes</taxon>
        <taxon>Sistotremastrales</taxon>
        <taxon>Sistotremastraceae</taxon>
        <taxon>Sistotremastrum</taxon>
    </lineage>
</organism>
<feature type="region of interest" description="Disordered" evidence="1">
    <location>
        <begin position="1"/>
        <end position="106"/>
    </location>
</feature>
<dbReference type="Pfam" id="PF25459">
    <property type="entry name" value="AIM3_BBC1_C"/>
    <property type="match status" value="1"/>
</dbReference>
<gene>
    <name evidence="3" type="ORF">SISSUDRAFT_994427</name>
</gene>
<keyword evidence="4" id="KW-1185">Reference proteome</keyword>
<sequence length="274" mass="29354">MVEDEAPLTPPPRSSRSSHVSRSLVPPSRISDNETGTIASSQWELPSIPSGSLDLSPADVDMSLSTSTHWSEDSTSYGAVQESGTVRGPSSAAPQGLSRARSIASRPQPSADDLMAIWGKVGTQILSVSNALYARSKSALIGDGSFEGFVDSVLSNVPSAASPSEPFVYGHLVYSQTVSSVTRRVSDILPGDVVVLEDCHFHGRKGLQTYNTRIGKNDQPACGIINEYEQKKHKLRVYQANQHVGNQTVELASYRLNDLKAGTVKVRFIVLSAG</sequence>
<evidence type="ECO:0000313" key="3">
    <source>
        <dbReference type="EMBL" id="KZT32083.1"/>
    </source>
</evidence>
<reference evidence="3 4" key="1">
    <citation type="journal article" date="2016" name="Mol. Biol. Evol.">
        <title>Comparative Genomics of Early-Diverging Mushroom-Forming Fungi Provides Insights into the Origins of Lignocellulose Decay Capabilities.</title>
        <authorList>
            <person name="Nagy L.G."/>
            <person name="Riley R."/>
            <person name="Tritt A."/>
            <person name="Adam C."/>
            <person name="Daum C."/>
            <person name="Floudas D."/>
            <person name="Sun H."/>
            <person name="Yadav J.S."/>
            <person name="Pangilinan J."/>
            <person name="Larsson K.H."/>
            <person name="Matsuura K."/>
            <person name="Barry K."/>
            <person name="Labutti K."/>
            <person name="Kuo R."/>
            <person name="Ohm R.A."/>
            <person name="Bhattacharya S.S."/>
            <person name="Shirouzu T."/>
            <person name="Yoshinaga Y."/>
            <person name="Martin F.M."/>
            <person name="Grigoriev I.V."/>
            <person name="Hibbett D.S."/>
        </authorList>
    </citation>
    <scope>NUCLEOTIDE SEQUENCE [LARGE SCALE GENOMIC DNA]</scope>
    <source>
        <strain evidence="3 4">HHB10207 ss-3</strain>
    </source>
</reference>
<proteinExistence type="predicted"/>
<accession>A0A165XDF1</accession>
<evidence type="ECO:0000256" key="1">
    <source>
        <dbReference type="SAM" id="MobiDB-lite"/>
    </source>
</evidence>
<feature type="domain" description="BBC1/AIM3 cysteine proteinase-fold" evidence="2">
    <location>
        <begin position="102"/>
        <end position="266"/>
    </location>
</feature>
<dbReference type="Proteomes" id="UP000076798">
    <property type="component" value="Unassembled WGS sequence"/>
</dbReference>
<dbReference type="AlphaFoldDB" id="A0A165XDF1"/>
<dbReference type="EMBL" id="KV428391">
    <property type="protein sequence ID" value="KZT32083.1"/>
    <property type="molecule type" value="Genomic_DNA"/>
</dbReference>
<dbReference type="InterPro" id="IPR057402">
    <property type="entry name" value="AIM3_BBC1_C"/>
</dbReference>
<feature type="compositionally biased region" description="Low complexity" evidence="1">
    <location>
        <begin position="14"/>
        <end position="29"/>
    </location>
</feature>
<protein>
    <recommendedName>
        <fullName evidence="2">BBC1/AIM3 cysteine proteinase-fold domain-containing protein</fullName>
    </recommendedName>
</protein>
<evidence type="ECO:0000313" key="4">
    <source>
        <dbReference type="Proteomes" id="UP000076798"/>
    </source>
</evidence>
<evidence type="ECO:0000259" key="2">
    <source>
        <dbReference type="Pfam" id="PF25459"/>
    </source>
</evidence>
<name>A0A165XDF1_9AGAM</name>
<feature type="compositionally biased region" description="Polar residues" evidence="1">
    <location>
        <begin position="63"/>
        <end position="84"/>
    </location>
</feature>